<feature type="domain" description="Peptidase M20 dimerisation" evidence="6">
    <location>
        <begin position="167"/>
        <end position="266"/>
    </location>
</feature>
<dbReference type="GO" id="GO:0046872">
    <property type="term" value="F:metal ion binding"/>
    <property type="evidence" value="ECO:0007669"/>
    <property type="project" value="UniProtKB-KW"/>
</dbReference>
<dbReference type="GO" id="GO:0006526">
    <property type="term" value="P:L-arginine biosynthetic process"/>
    <property type="evidence" value="ECO:0007669"/>
    <property type="project" value="TreeGrafter"/>
</dbReference>
<dbReference type="PANTHER" id="PTHR43808:SF31">
    <property type="entry name" value="N-ACETYL-L-CITRULLINE DEACETYLASE"/>
    <property type="match status" value="1"/>
</dbReference>
<evidence type="ECO:0000256" key="1">
    <source>
        <dbReference type="ARBA" id="ARBA00001947"/>
    </source>
</evidence>
<evidence type="ECO:0000313" key="8">
    <source>
        <dbReference type="Proteomes" id="UP000297635"/>
    </source>
</evidence>
<comment type="caution">
    <text evidence="7">The sequence shown here is derived from an EMBL/GenBank/DDBJ whole genome shotgun (WGS) entry which is preliminary data.</text>
</comment>
<proteinExistence type="predicted"/>
<sequence length="355" mass="38799">MNVDKEIALLQQLVAVRSFSREEDGTATVIYDYLSESGISPERYGNNVWAVSDGFDPALPTLMLNSHHDTVRPAGSYTRDPFSPDIEDGVLYGLGSNDAGASVVSLIRTFIDNRSRRLPYNLLLGITAEEEVGGENGMRAFLPMLAGKGIDIACAIVGEPTAMQPAIAERGLVVLDCVTSGVTGHAARGEGVNAIYRAMEDIECVRSFRFPVESQVLGPVSMNVTQINAGWQHNAIPDECIWVVDIRTTDACSNEELVDMLQSQVKWSVLTPRSTRVRASVISETHPLVTAAMRMGRIPFVSPTTSDMSLMYNIPSLKIGPGESSRSHTADEYIRIEEIHEAIVIYNNILNDIII</sequence>
<dbReference type="PROSITE" id="PS00758">
    <property type="entry name" value="ARGE_DAPE_CPG2_1"/>
    <property type="match status" value="1"/>
</dbReference>
<accession>A0A4Z0V7K6</accession>
<keyword evidence="3 7" id="KW-0378">Hydrolase</keyword>
<gene>
    <name evidence="7" type="ORF">EZ315_02965</name>
</gene>
<dbReference type="GeneID" id="82148737"/>
<keyword evidence="8" id="KW-1185">Reference proteome</keyword>
<dbReference type="Pfam" id="PF07687">
    <property type="entry name" value="M20_dimer"/>
    <property type="match status" value="1"/>
</dbReference>
<evidence type="ECO:0000256" key="4">
    <source>
        <dbReference type="ARBA" id="ARBA00022833"/>
    </source>
</evidence>
<dbReference type="InterPro" id="IPR011650">
    <property type="entry name" value="Peptidase_M20_dimer"/>
</dbReference>
<evidence type="ECO:0000259" key="6">
    <source>
        <dbReference type="Pfam" id="PF07687"/>
    </source>
</evidence>
<dbReference type="SUPFAM" id="SSF55031">
    <property type="entry name" value="Bacterial exopeptidase dimerisation domain"/>
    <property type="match status" value="1"/>
</dbReference>
<dbReference type="GO" id="GO:0008777">
    <property type="term" value="F:acetylornithine deacetylase activity"/>
    <property type="evidence" value="ECO:0007669"/>
    <property type="project" value="TreeGrafter"/>
</dbReference>
<dbReference type="Gene3D" id="3.30.70.360">
    <property type="match status" value="1"/>
</dbReference>
<dbReference type="Proteomes" id="UP000297635">
    <property type="component" value="Unassembled WGS sequence"/>
</dbReference>
<comment type="cofactor">
    <cofactor evidence="1">
        <name>Zn(2+)</name>
        <dbReference type="ChEBI" id="CHEBI:29105"/>
    </cofactor>
</comment>
<dbReference type="RefSeq" id="WP_135470483.1">
    <property type="nucleotide sequence ID" value="NZ_CASGTF010000007.1"/>
</dbReference>
<keyword evidence="5" id="KW-0170">Cobalt</keyword>
<evidence type="ECO:0000313" key="7">
    <source>
        <dbReference type="EMBL" id="TGG39713.1"/>
    </source>
</evidence>
<dbReference type="EMBL" id="SJSA01000001">
    <property type="protein sequence ID" value="TGG39713.1"/>
    <property type="molecule type" value="Genomic_DNA"/>
</dbReference>
<dbReference type="InterPro" id="IPR050072">
    <property type="entry name" value="Peptidase_M20A"/>
</dbReference>
<dbReference type="PANTHER" id="PTHR43808">
    <property type="entry name" value="ACETYLORNITHINE DEACETYLASE"/>
    <property type="match status" value="1"/>
</dbReference>
<keyword evidence="2" id="KW-0479">Metal-binding</keyword>
<dbReference type="InterPro" id="IPR001261">
    <property type="entry name" value="ArgE/DapE_CS"/>
</dbReference>
<keyword evidence="4" id="KW-0862">Zinc</keyword>
<dbReference type="InterPro" id="IPR036264">
    <property type="entry name" value="Bact_exopeptidase_dim_dom"/>
</dbReference>
<protein>
    <submittedName>
        <fullName evidence="7">M20/M25/M40 family metallo-hydrolase</fullName>
    </submittedName>
</protein>
<dbReference type="SUPFAM" id="SSF53187">
    <property type="entry name" value="Zn-dependent exopeptidases"/>
    <property type="match status" value="1"/>
</dbReference>
<name>A0A4Z0V7K6_9BACT</name>
<dbReference type="AlphaFoldDB" id="A0A4Z0V7K6"/>
<evidence type="ECO:0000256" key="2">
    <source>
        <dbReference type="ARBA" id="ARBA00022723"/>
    </source>
</evidence>
<organism evidence="7 8">
    <name type="scientific">Duncaniella freteri</name>
    <dbReference type="NCBI Taxonomy" id="2530391"/>
    <lineage>
        <taxon>Bacteria</taxon>
        <taxon>Pseudomonadati</taxon>
        <taxon>Bacteroidota</taxon>
        <taxon>Bacteroidia</taxon>
        <taxon>Bacteroidales</taxon>
        <taxon>Muribaculaceae</taxon>
        <taxon>Duncaniella</taxon>
    </lineage>
</organism>
<evidence type="ECO:0000256" key="5">
    <source>
        <dbReference type="ARBA" id="ARBA00023285"/>
    </source>
</evidence>
<dbReference type="Gene3D" id="3.40.630.10">
    <property type="entry name" value="Zn peptidases"/>
    <property type="match status" value="1"/>
</dbReference>
<dbReference type="Pfam" id="PF01546">
    <property type="entry name" value="Peptidase_M20"/>
    <property type="match status" value="1"/>
</dbReference>
<evidence type="ECO:0000256" key="3">
    <source>
        <dbReference type="ARBA" id="ARBA00022801"/>
    </source>
</evidence>
<reference evidence="7 8" key="1">
    <citation type="submission" date="2019-02" db="EMBL/GenBank/DDBJ databases">
        <title>Isolation and identification of novel species under the genus Muribaculum.</title>
        <authorList>
            <person name="Miyake S."/>
            <person name="Ding Y."/>
            <person name="Low A."/>
            <person name="Soh M."/>
            <person name="Seedorf H."/>
        </authorList>
    </citation>
    <scope>NUCLEOTIDE SEQUENCE [LARGE SCALE GENOMIC DNA]</scope>
    <source>
        <strain evidence="7 8">TLL-A3</strain>
    </source>
</reference>
<dbReference type="InterPro" id="IPR002933">
    <property type="entry name" value="Peptidase_M20"/>
</dbReference>